<evidence type="ECO:0000256" key="1">
    <source>
        <dbReference type="ARBA" id="ARBA00022450"/>
    </source>
</evidence>
<dbReference type="Gene3D" id="1.10.1200.10">
    <property type="entry name" value="ACP-like"/>
    <property type="match status" value="1"/>
</dbReference>
<dbReference type="RefSeq" id="WP_101894922.1">
    <property type="nucleotide sequence ID" value="NZ_CP022684.1"/>
</dbReference>
<dbReference type="PANTHER" id="PTHR44845:SF6">
    <property type="entry name" value="BETA-ALANINE-ACTIVATING ENZYME"/>
    <property type="match status" value="1"/>
</dbReference>
<dbReference type="InterPro" id="IPR036736">
    <property type="entry name" value="ACP-like_sf"/>
</dbReference>
<feature type="domain" description="Carrier" evidence="3">
    <location>
        <begin position="437"/>
        <end position="512"/>
    </location>
</feature>
<dbReference type="InterPro" id="IPR009081">
    <property type="entry name" value="PP-bd_ACP"/>
</dbReference>
<dbReference type="PROSITE" id="PS50075">
    <property type="entry name" value="CARRIER"/>
    <property type="match status" value="1"/>
</dbReference>
<accession>A0A2K9LMT4</accession>
<protein>
    <recommendedName>
        <fullName evidence="3">Carrier domain-containing protein</fullName>
    </recommendedName>
</protein>
<dbReference type="InterPro" id="IPR020806">
    <property type="entry name" value="PKS_PP-bd"/>
</dbReference>
<keyword evidence="2" id="KW-0597">Phosphoprotein</keyword>
<evidence type="ECO:0000259" key="3">
    <source>
        <dbReference type="PROSITE" id="PS50075"/>
    </source>
</evidence>
<keyword evidence="1" id="KW-0596">Phosphopantetheine</keyword>
<dbReference type="GO" id="GO:0031177">
    <property type="term" value="F:phosphopantetheine binding"/>
    <property type="evidence" value="ECO:0007669"/>
    <property type="project" value="InterPro"/>
</dbReference>
<dbReference type="InterPro" id="IPR023213">
    <property type="entry name" value="CAT-like_dom_sf"/>
</dbReference>
<dbReference type="Pfam" id="PF00550">
    <property type="entry name" value="PP-binding"/>
    <property type="match status" value="1"/>
</dbReference>
<name>A0A2K9LMT4_9GAMM</name>
<gene>
    <name evidence="4" type="ORF">Kalk_14435</name>
</gene>
<dbReference type="KEGG" id="kak:Kalk_14435"/>
<dbReference type="Gene3D" id="3.30.559.30">
    <property type="entry name" value="Nonribosomal peptide synthetase, condensation domain"/>
    <property type="match status" value="1"/>
</dbReference>
<dbReference type="EMBL" id="CP022684">
    <property type="protein sequence ID" value="AUM13547.1"/>
    <property type="molecule type" value="Genomic_DNA"/>
</dbReference>
<dbReference type="Proteomes" id="UP000235116">
    <property type="component" value="Chromosome"/>
</dbReference>
<dbReference type="PANTHER" id="PTHR44845">
    <property type="entry name" value="CARRIER DOMAIN-CONTAINING PROTEIN"/>
    <property type="match status" value="1"/>
</dbReference>
<sequence>MTSNSALSQFADLSPEKRQLLFEKIRQKKLNSARRPVNQEPLSAEGNPVHLSPHQATLFPRTADTVSNRLVELSFKGVLQLERLQQKLQQLHAIYPTLGAKLDSTRQQFQVGECPSAELIQLSLDAPDSDSPLSGVRSELQHRQHGHNALHLTLVQQDNQPSRLLLAAHPLLLDSYSLLRLGNQLLAMLFTPVANIELPDQCSQASFANWSQQVLDKKFLANEWSRLAPKSMLEQPEIATSSTSATHTEQLNSEFLLAHLPAGISAKQWLCEAINQCLYSWLSHQDITYWFSDPSLKDSEFENLLGYFPYYVPVQSQKVEGQRFNAASHFANLHTRFSPVSEQLAQSLCQKGSPVPLVHYHWFDVDNADANEFELISAEHISSGLMLAPFEVHIIEQVDNINLSIHFDSDRMGSDQIQFLVRDLLALLKQDTHNDPANRPSLADQLRAIWKDLLQVPDIAPGKSFFELGGHSLQVTEMKFRIKQQLKLDIPISVLYELPTIEKLSSFILATHGNSLGWVPEGQTEEVEEEEGTL</sequence>
<dbReference type="SUPFAM" id="SSF47336">
    <property type="entry name" value="ACP-like"/>
    <property type="match status" value="1"/>
</dbReference>
<reference evidence="5" key="1">
    <citation type="submission" date="2017-08" db="EMBL/GenBank/DDBJ databases">
        <title>Direct submision.</title>
        <authorList>
            <person name="Kim S.-J."/>
            <person name="Rhee S.-K."/>
        </authorList>
    </citation>
    <scope>NUCLEOTIDE SEQUENCE [LARGE SCALE GENOMIC DNA]</scope>
    <source>
        <strain evidence="5">GI5</strain>
    </source>
</reference>
<dbReference type="SUPFAM" id="SSF52777">
    <property type="entry name" value="CoA-dependent acyltransferases"/>
    <property type="match status" value="2"/>
</dbReference>
<dbReference type="SMART" id="SM00823">
    <property type="entry name" value="PKS_PP"/>
    <property type="match status" value="1"/>
</dbReference>
<evidence type="ECO:0000313" key="4">
    <source>
        <dbReference type="EMBL" id="AUM13547.1"/>
    </source>
</evidence>
<evidence type="ECO:0000256" key="2">
    <source>
        <dbReference type="ARBA" id="ARBA00022553"/>
    </source>
</evidence>
<evidence type="ECO:0000313" key="5">
    <source>
        <dbReference type="Proteomes" id="UP000235116"/>
    </source>
</evidence>
<dbReference type="AlphaFoldDB" id="A0A2K9LMT4"/>
<keyword evidence="5" id="KW-1185">Reference proteome</keyword>
<proteinExistence type="predicted"/>
<organism evidence="4 5">
    <name type="scientific">Ketobacter alkanivorans</name>
    <dbReference type="NCBI Taxonomy" id="1917421"/>
    <lineage>
        <taxon>Bacteria</taxon>
        <taxon>Pseudomonadati</taxon>
        <taxon>Pseudomonadota</taxon>
        <taxon>Gammaproteobacteria</taxon>
        <taxon>Pseudomonadales</taxon>
        <taxon>Ketobacteraceae</taxon>
        <taxon>Ketobacter</taxon>
    </lineage>
</organism>
<dbReference type="OrthoDB" id="9757559at2"/>
<dbReference type="Gene3D" id="3.30.559.10">
    <property type="entry name" value="Chloramphenicol acetyltransferase-like domain"/>
    <property type="match status" value="1"/>
</dbReference>